<reference evidence="9 10" key="1">
    <citation type="journal article" date="2019" name="Int. J. Syst. Evol. Microbiol.">
        <title>The Global Catalogue of Microorganisms (GCM) 10K type strain sequencing project: providing services to taxonomists for standard genome sequencing and annotation.</title>
        <authorList>
            <consortium name="The Broad Institute Genomics Platform"/>
            <consortium name="The Broad Institute Genome Sequencing Center for Infectious Disease"/>
            <person name="Wu L."/>
            <person name="Ma J."/>
        </authorList>
    </citation>
    <scope>NUCLEOTIDE SEQUENCE [LARGE SCALE GENOMIC DNA]</scope>
    <source>
        <strain evidence="9 10">JCM 13581</strain>
    </source>
</reference>
<keyword evidence="10" id="KW-1185">Reference proteome</keyword>
<evidence type="ECO:0000313" key="10">
    <source>
        <dbReference type="Proteomes" id="UP001501303"/>
    </source>
</evidence>
<dbReference type="InterPro" id="IPR056738">
    <property type="entry name" value="NfeD1b_N"/>
</dbReference>
<proteinExistence type="predicted"/>
<evidence type="ECO:0000256" key="3">
    <source>
        <dbReference type="ARBA" id="ARBA00022989"/>
    </source>
</evidence>
<dbReference type="PANTHER" id="PTHR33507:SF4">
    <property type="entry name" value="NODULATION COMPETITIVENESS PROTEIN NFED"/>
    <property type="match status" value="1"/>
</dbReference>
<evidence type="ECO:0000256" key="2">
    <source>
        <dbReference type="ARBA" id="ARBA00022692"/>
    </source>
</evidence>
<organism evidence="9 10">
    <name type="scientific">Streptomyces sodiiphilus</name>
    <dbReference type="NCBI Taxonomy" id="226217"/>
    <lineage>
        <taxon>Bacteria</taxon>
        <taxon>Bacillati</taxon>
        <taxon>Actinomycetota</taxon>
        <taxon>Actinomycetes</taxon>
        <taxon>Kitasatosporales</taxon>
        <taxon>Streptomycetaceae</taxon>
        <taxon>Streptomyces</taxon>
    </lineage>
</organism>
<dbReference type="CDD" id="cd07020">
    <property type="entry name" value="Clp_protease_NfeD_1"/>
    <property type="match status" value="1"/>
</dbReference>
<feature type="domain" description="NfeD1b N-terminal" evidence="8">
    <location>
        <begin position="40"/>
        <end position="176"/>
    </location>
</feature>
<dbReference type="SUPFAM" id="SSF141322">
    <property type="entry name" value="NfeD domain-like"/>
    <property type="match status" value="1"/>
</dbReference>
<protein>
    <submittedName>
        <fullName evidence="9">Nodulation protein NfeD</fullName>
    </submittedName>
</protein>
<feature type="transmembrane region" description="Helical" evidence="5">
    <location>
        <begin position="344"/>
        <end position="365"/>
    </location>
</feature>
<dbReference type="Gene3D" id="2.40.50.140">
    <property type="entry name" value="Nucleic acid-binding proteins"/>
    <property type="match status" value="1"/>
</dbReference>
<evidence type="ECO:0000256" key="5">
    <source>
        <dbReference type="SAM" id="Phobius"/>
    </source>
</evidence>
<evidence type="ECO:0000313" key="9">
    <source>
        <dbReference type="EMBL" id="GAA1926350.1"/>
    </source>
</evidence>
<dbReference type="InterPro" id="IPR052165">
    <property type="entry name" value="Membrane_assoc_protease"/>
</dbReference>
<feature type="transmembrane region" description="Helical" evidence="5">
    <location>
        <begin position="277"/>
        <end position="308"/>
    </location>
</feature>
<dbReference type="Pfam" id="PF25145">
    <property type="entry name" value="NfeD1b_N"/>
    <property type="match status" value="1"/>
</dbReference>
<evidence type="ECO:0000256" key="1">
    <source>
        <dbReference type="ARBA" id="ARBA00004141"/>
    </source>
</evidence>
<dbReference type="InterPro" id="IPR012340">
    <property type="entry name" value="NA-bd_OB-fold"/>
</dbReference>
<feature type="transmembrane region" description="Helical" evidence="5">
    <location>
        <begin position="248"/>
        <end position="265"/>
    </location>
</feature>
<evidence type="ECO:0000259" key="7">
    <source>
        <dbReference type="Pfam" id="PF24961"/>
    </source>
</evidence>
<sequence length="446" mass="45949">MNATTSTGPPLRRLLTGLLAVAWLVLVPAGAMAQQPTVLLARVDGTITPVISDYLAEGVDRAAEEGHAALLVEMDTPGGLDTSMREIVQEFLDAPVPVVVHVTPPGGRAASAGALITFSSHVAAMAPGTTIGAATPVDMEAGEAADEKIINDTAAYAASVAAERGRNVEFAEQTVREARSATAREAVDIGAADLLAESRESLLSDIDGREVTLATGETVALDTADARVVSHDMGFLQSLRQLLADPNLAFLFLSLGTLAIIFEFASPGMGLGGAIGAVLIVLGFFSLAVLPVHAAGLALLVLAGALFLGEVFTPGVGVFAAGGSIALLFSGLFLFEGQMEVDPVVLIPTVVVIGLGAVLAGRLAWRARRSRPVSGYEAFLGRELTVDTAEGDSGQARFEGAWWRVRSGDGEPLRPGTTARVVAVDGITLIVETLPAADAGGEEEQP</sequence>
<gene>
    <name evidence="9" type="ORF">GCM10009716_38130</name>
</gene>
<feature type="transmembrane region" description="Helical" evidence="5">
    <location>
        <begin position="314"/>
        <end position="335"/>
    </location>
</feature>
<evidence type="ECO:0000259" key="6">
    <source>
        <dbReference type="Pfam" id="PF01957"/>
    </source>
</evidence>
<dbReference type="SUPFAM" id="SSF52096">
    <property type="entry name" value="ClpP/crotonase"/>
    <property type="match status" value="1"/>
</dbReference>
<dbReference type="Pfam" id="PF01957">
    <property type="entry name" value="NfeD"/>
    <property type="match status" value="1"/>
</dbReference>
<feature type="domain" description="NfeD integral membrane" evidence="7">
    <location>
        <begin position="247"/>
        <end position="359"/>
    </location>
</feature>
<evidence type="ECO:0000259" key="8">
    <source>
        <dbReference type="Pfam" id="PF25145"/>
    </source>
</evidence>
<dbReference type="Gene3D" id="3.90.226.10">
    <property type="entry name" value="2-enoyl-CoA Hydratase, Chain A, domain 1"/>
    <property type="match status" value="1"/>
</dbReference>
<evidence type="ECO:0000256" key="4">
    <source>
        <dbReference type="ARBA" id="ARBA00023136"/>
    </source>
</evidence>
<comment type="caution">
    <text evidence="9">The sequence shown here is derived from an EMBL/GenBank/DDBJ whole genome shotgun (WGS) entry which is preliminary data.</text>
</comment>
<feature type="domain" description="NfeD-like C-terminal" evidence="6">
    <location>
        <begin position="377"/>
        <end position="432"/>
    </location>
</feature>
<keyword evidence="3 5" id="KW-1133">Transmembrane helix</keyword>
<dbReference type="InterPro" id="IPR056739">
    <property type="entry name" value="NfeD_membrane"/>
</dbReference>
<comment type="subcellular location">
    <subcellularLocation>
        <location evidence="1">Membrane</location>
        <topology evidence="1">Multi-pass membrane protein</topology>
    </subcellularLocation>
</comment>
<keyword evidence="4 5" id="KW-0472">Membrane</keyword>
<dbReference type="InterPro" id="IPR029045">
    <property type="entry name" value="ClpP/crotonase-like_dom_sf"/>
</dbReference>
<keyword evidence="2 5" id="KW-0812">Transmembrane</keyword>
<accession>A0ABN2PNX2</accession>
<dbReference type="Pfam" id="PF24961">
    <property type="entry name" value="NfeD_membrane"/>
    <property type="match status" value="1"/>
</dbReference>
<dbReference type="InterPro" id="IPR002810">
    <property type="entry name" value="NfeD-like_C"/>
</dbReference>
<dbReference type="Proteomes" id="UP001501303">
    <property type="component" value="Unassembled WGS sequence"/>
</dbReference>
<dbReference type="PANTHER" id="PTHR33507">
    <property type="entry name" value="INNER MEMBRANE PROTEIN YBBJ"/>
    <property type="match status" value="1"/>
</dbReference>
<dbReference type="EMBL" id="BAAAMJ010000044">
    <property type="protein sequence ID" value="GAA1926350.1"/>
    <property type="molecule type" value="Genomic_DNA"/>
</dbReference>
<dbReference type="RefSeq" id="WP_344264010.1">
    <property type="nucleotide sequence ID" value="NZ_BAAAMJ010000044.1"/>
</dbReference>
<name>A0ABN2PNX2_9ACTN</name>